<accession>A4S455</accession>
<dbReference type="InterPro" id="IPR029044">
    <property type="entry name" value="Nucleotide-diphossugar_trans"/>
</dbReference>
<dbReference type="CDD" id="cd02522">
    <property type="entry name" value="GT_2_like_a"/>
    <property type="match status" value="1"/>
</dbReference>
<protein>
    <recommendedName>
        <fullName evidence="6">Glycosyltransferase 2-like domain-containing protein</fullName>
    </recommendedName>
</protein>
<dbReference type="Gene3D" id="3.90.550.10">
    <property type="entry name" value="Spore Coat Polysaccharide Biosynthesis Protein SpsA, Chain A"/>
    <property type="match status" value="1"/>
</dbReference>
<evidence type="ECO:0000313" key="8">
    <source>
        <dbReference type="Proteomes" id="UP000001568"/>
    </source>
</evidence>
<evidence type="ECO:0000256" key="2">
    <source>
        <dbReference type="ARBA" id="ARBA00022475"/>
    </source>
</evidence>
<dbReference type="eggNOG" id="ENOG502S0ZM">
    <property type="taxonomic scope" value="Eukaryota"/>
</dbReference>
<keyword evidence="3" id="KW-0328">Glycosyltransferase</keyword>
<keyword evidence="5" id="KW-0472">Membrane</keyword>
<dbReference type="OrthoDB" id="191769at2759"/>
<dbReference type="HOGENOM" id="CLU_025996_17_3_1"/>
<dbReference type="STRING" id="436017.A4S455"/>
<organism evidence="7 8">
    <name type="scientific">Ostreococcus lucimarinus (strain CCE9901)</name>
    <dbReference type="NCBI Taxonomy" id="436017"/>
    <lineage>
        <taxon>Eukaryota</taxon>
        <taxon>Viridiplantae</taxon>
        <taxon>Chlorophyta</taxon>
        <taxon>Mamiellophyceae</taxon>
        <taxon>Mamiellales</taxon>
        <taxon>Bathycoccaceae</taxon>
        <taxon>Ostreococcus</taxon>
    </lineage>
</organism>
<dbReference type="EMBL" id="CP000590">
    <property type="protein sequence ID" value="ABO98504.1"/>
    <property type="molecule type" value="Genomic_DNA"/>
</dbReference>
<dbReference type="RefSeq" id="XP_001420211.1">
    <property type="nucleotide sequence ID" value="XM_001420174.1"/>
</dbReference>
<dbReference type="KEGG" id="olu:OSTLU_26292"/>
<dbReference type="AlphaFoldDB" id="A4S455"/>
<keyword evidence="2" id="KW-1003">Cell membrane</keyword>
<dbReference type="PANTHER" id="PTHR43646:SF2">
    <property type="entry name" value="GLYCOSYLTRANSFERASE 2-LIKE DOMAIN-CONTAINING PROTEIN"/>
    <property type="match status" value="1"/>
</dbReference>
<dbReference type="InterPro" id="IPR001173">
    <property type="entry name" value="Glyco_trans_2-like"/>
</dbReference>
<evidence type="ECO:0000256" key="3">
    <source>
        <dbReference type="ARBA" id="ARBA00022676"/>
    </source>
</evidence>
<evidence type="ECO:0000256" key="1">
    <source>
        <dbReference type="ARBA" id="ARBA00004236"/>
    </source>
</evidence>
<sequence>MRLFAGAVALNWTTHEVIAWNDRPAHDAPDDDAWEQKRVSIVVPARNESKAIGRLLKQLRRALEPEAAEVIVSVGDSVDDTAAIAAAHGAIVVSGAKGRGNQMNAGARIATGDYVLFLHADTTPPADVVDVIRRQLRDQKTVVGGFVSLIETKSRTFWAMSYHNVVKTTYCAVISRPFGYLRGFRILFGDQAMFCRLDDFNAVGGFDGSLSIMEDADLCVRMHVKGRGRYRGRVKLLDRVVTTSGRRIEQLGNFKATCIHVLIACSWNFGVGPEKLRKLYDWCYRDVR</sequence>
<feature type="domain" description="Glycosyltransferase 2-like" evidence="6">
    <location>
        <begin position="40"/>
        <end position="161"/>
    </location>
</feature>
<keyword evidence="8" id="KW-1185">Reference proteome</keyword>
<proteinExistence type="predicted"/>
<gene>
    <name evidence="7" type="ORF">OSTLU_26292</name>
</gene>
<dbReference type="InterPro" id="IPR026461">
    <property type="entry name" value="Trfase_2_rSAM/seldom_assoc"/>
</dbReference>
<reference evidence="7 8" key="1">
    <citation type="journal article" date="2007" name="Proc. Natl. Acad. Sci. U.S.A.">
        <title>The tiny eukaryote Ostreococcus provides genomic insights into the paradox of plankton speciation.</title>
        <authorList>
            <person name="Palenik B."/>
            <person name="Grimwood J."/>
            <person name="Aerts A."/>
            <person name="Rouze P."/>
            <person name="Salamov A."/>
            <person name="Putnam N."/>
            <person name="Dupont C."/>
            <person name="Jorgensen R."/>
            <person name="Derelle E."/>
            <person name="Rombauts S."/>
            <person name="Zhou K."/>
            <person name="Otillar R."/>
            <person name="Merchant S.S."/>
            <person name="Podell S."/>
            <person name="Gaasterland T."/>
            <person name="Napoli C."/>
            <person name="Gendler K."/>
            <person name="Manuell A."/>
            <person name="Tai V."/>
            <person name="Vallon O."/>
            <person name="Piganeau G."/>
            <person name="Jancek S."/>
            <person name="Heijde M."/>
            <person name="Jabbari K."/>
            <person name="Bowler C."/>
            <person name="Lohr M."/>
            <person name="Robbens S."/>
            <person name="Werner G."/>
            <person name="Dubchak I."/>
            <person name="Pazour G.J."/>
            <person name="Ren Q."/>
            <person name="Paulsen I."/>
            <person name="Delwiche C."/>
            <person name="Schmutz J."/>
            <person name="Rokhsar D."/>
            <person name="Van de Peer Y."/>
            <person name="Moreau H."/>
            <person name="Grigoriev I.V."/>
        </authorList>
    </citation>
    <scope>NUCLEOTIDE SEQUENCE [LARGE SCALE GENOMIC DNA]</scope>
    <source>
        <strain evidence="7 8">CCE9901</strain>
    </source>
</reference>
<dbReference type="Proteomes" id="UP000001568">
    <property type="component" value="Chromosome 10"/>
</dbReference>
<keyword evidence="4" id="KW-0808">Transferase</keyword>
<dbReference type="Gramene" id="ABO98504">
    <property type="protein sequence ID" value="ABO98504"/>
    <property type="gene ID" value="OSTLU_26292"/>
</dbReference>
<evidence type="ECO:0000313" key="7">
    <source>
        <dbReference type="EMBL" id="ABO98504.1"/>
    </source>
</evidence>
<dbReference type="GO" id="GO:0016757">
    <property type="term" value="F:glycosyltransferase activity"/>
    <property type="evidence" value="ECO:0007669"/>
    <property type="project" value="UniProtKB-KW"/>
</dbReference>
<dbReference type="Pfam" id="PF00535">
    <property type="entry name" value="Glycos_transf_2"/>
    <property type="match status" value="1"/>
</dbReference>
<dbReference type="NCBIfam" id="TIGR04283">
    <property type="entry name" value="glyco_like_mftF"/>
    <property type="match status" value="1"/>
</dbReference>
<comment type="subcellular location">
    <subcellularLocation>
        <location evidence="1">Cell membrane</location>
    </subcellularLocation>
</comment>
<dbReference type="OMA" id="SANNTMK"/>
<dbReference type="CAZy" id="GT2">
    <property type="family name" value="Glycosyltransferase Family 2"/>
</dbReference>
<name>A4S455_OSTLU</name>
<dbReference type="PANTHER" id="PTHR43646">
    <property type="entry name" value="GLYCOSYLTRANSFERASE"/>
    <property type="match status" value="1"/>
</dbReference>
<dbReference type="SUPFAM" id="SSF53448">
    <property type="entry name" value="Nucleotide-diphospho-sugar transferases"/>
    <property type="match status" value="1"/>
</dbReference>
<evidence type="ECO:0000256" key="5">
    <source>
        <dbReference type="ARBA" id="ARBA00023136"/>
    </source>
</evidence>
<dbReference type="GO" id="GO:0005886">
    <property type="term" value="C:plasma membrane"/>
    <property type="evidence" value="ECO:0007669"/>
    <property type="project" value="UniProtKB-SubCell"/>
</dbReference>
<evidence type="ECO:0000259" key="6">
    <source>
        <dbReference type="Pfam" id="PF00535"/>
    </source>
</evidence>
<evidence type="ECO:0000256" key="4">
    <source>
        <dbReference type="ARBA" id="ARBA00022679"/>
    </source>
</evidence>
<dbReference type="GeneID" id="5003936"/>